<reference evidence="2 3" key="1">
    <citation type="submission" date="2015-04" db="EMBL/GenBank/DDBJ databases">
        <authorList>
            <person name="Syromyatnikov M.Y."/>
            <person name="Popov V.N."/>
        </authorList>
    </citation>
    <scope>NUCLEOTIDE SEQUENCE [LARGE SCALE GENOMIC DNA]</scope>
</reference>
<protein>
    <submittedName>
        <fullName evidence="2">CLUMA_CG002116, isoform A</fullName>
    </submittedName>
</protein>
<dbReference type="STRING" id="568069.A0A1J1HQ46"/>
<dbReference type="InterPro" id="IPR009078">
    <property type="entry name" value="Ferritin-like_SF"/>
</dbReference>
<evidence type="ECO:0000313" key="3">
    <source>
        <dbReference type="Proteomes" id="UP000183832"/>
    </source>
</evidence>
<dbReference type="Gene3D" id="1.20.1260.10">
    <property type="match status" value="1"/>
</dbReference>
<dbReference type="Proteomes" id="UP000183832">
    <property type="component" value="Unassembled WGS sequence"/>
</dbReference>
<organism evidence="2 3">
    <name type="scientific">Clunio marinus</name>
    <dbReference type="NCBI Taxonomy" id="568069"/>
    <lineage>
        <taxon>Eukaryota</taxon>
        <taxon>Metazoa</taxon>
        <taxon>Ecdysozoa</taxon>
        <taxon>Arthropoda</taxon>
        <taxon>Hexapoda</taxon>
        <taxon>Insecta</taxon>
        <taxon>Pterygota</taxon>
        <taxon>Neoptera</taxon>
        <taxon>Endopterygota</taxon>
        <taxon>Diptera</taxon>
        <taxon>Nematocera</taxon>
        <taxon>Chironomoidea</taxon>
        <taxon>Chironomidae</taxon>
        <taxon>Clunio</taxon>
    </lineage>
</organism>
<sequence>MKSVFVALFFVGLATAEFDNVNFIQRHKRDTPSTCEANIGSCCKDETNCEFDCSSLIIDGSSYNDFVKYSNDMIIRSFEYLFLSAQFGTHLKDRPGFEKILHGLADEAWNKGLDMIKESSKRGVSHTFKVANDERVSAHGDYNEVEALAKAVEIEKKLLVRANDIHRHHSHATLNDEKAKGYDAGIAHYLEEEIIEPKIDAVRNLVGHVNDLKNIFKKDSSIFPMSLYLFDQHLQK</sequence>
<feature type="chain" id="PRO_5012453021" evidence="1">
    <location>
        <begin position="17"/>
        <end position="236"/>
    </location>
</feature>
<dbReference type="OrthoDB" id="6363126at2759"/>
<dbReference type="InterPro" id="IPR012347">
    <property type="entry name" value="Ferritin-like"/>
</dbReference>
<gene>
    <name evidence="2" type="ORF">CLUMA_CG002116</name>
</gene>
<evidence type="ECO:0000256" key="1">
    <source>
        <dbReference type="SAM" id="SignalP"/>
    </source>
</evidence>
<accession>A0A1J1HQ46</accession>
<evidence type="ECO:0000313" key="2">
    <source>
        <dbReference type="EMBL" id="CRK88337.1"/>
    </source>
</evidence>
<name>A0A1J1HQ46_9DIPT</name>
<dbReference type="SUPFAM" id="SSF47240">
    <property type="entry name" value="Ferritin-like"/>
    <property type="match status" value="1"/>
</dbReference>
<feature type="signal peptide" evidence="1">
    <location>
        <begin position="1"/>
        <end position="16"/>
    </location>
</feature>
<keyword evidence="3" id="KW-1185">Reference proteome</keyword>
<dbReference type="AlphaFoldDB" id="A0A1J1HQ46"/>
<keyword evidence="1" id="KW-0732">Signal</keyword>
<dbReference type="EMBL" id="CVRI01000006">
    <property type="protein sequence ID" value="CRK88337.1"/>
    <property type="molecule type" value="Genomic_DNA"/>
</dbReference>
<proteinExistence type="predicted"/>